<evidence type="ECO:0000313" key="8">
    <source>
        <dbReference type="EMBL" id="NIZ69038.1"/>
    </source>
</evidence>
<keyword evidence="5" id="KW-0819">tRNA processing</keyword>
<dbReference type="Gene3D" id="1.10.8.590">
    <property type="match status" value="1"/>
</dbReference>
<sequence length="265" mass="29979">MSCAKYVTVLENITIVLVRPEGQANIGAICRAMKAMGVHRLRIVDMQSPEDLTAIRTWSLSAFDIYENAQHFATLPQALADMTLVVATSRRLGKNRKFFSLTAKEFAQNLPQYANSHVAILFGNEKNGLNEEEVDLAHQLLYIPTSDQYPSLNLAQAVQLVCYELYQHNCATHIHFHPISAPETQQLAQTITNQLDSIGFFAISRENGERHLFNFWHAIIARAQLSQKEAIFLEKMMRQLTHMKPKESLKSSPNKEDKQSPDGLN</sequence>
<evidence type="ECO:0000256" key="2">
    <source>
        <dbReference type="ARBA" id="ARBA00022603"/>
    </source>
</evidence>
<dbReference type="Gene3D" id="3.40.1280.10">
    <property type="match status" value="1"/>
</dbReference>
<proteinExistence type="inferred from homology"/>
<dbReference type="GO" id="GO:0160206">
    <property type="term" value="F:tRNA (cytidine(32)/uridine(32)-2'-O)-methyltransferase activity"/>
    <property type="evidence" value="ECO:0007669"/>
    <property type="project" value="UniProtKB-EC"/>
</dbReference>
<dbReference type="GO" id="GO:0005829">
    <property type="term" value="C:cytosol"/>
    <property type="evidence" value="ECO:0007669"/>
    <property type="project" value="TreeGrafter"/>
</dbReference>
<name>A0A968KVF0_9SPIO</name>
<comment type="subcellular location">
    <subcellularLocation>
        <location evidence="5">Cytoplasm</location>
    </subcellularLocation>
</comment>
<gene>
    <name evidence="5" type="primary">trmJ</name>
    <name evidence="8" type="ORF">HCT48_02270</name>
</gene>
<accession>A0A968KVF0</accession>
<dbReference type="GO" id="GO:0002128">
    <property type="term" value="P:tRNA nucleoside ribose methylation"/>
    <property type="evidence" value="ECO:0007669"/>
    <property type="project" value="TreeGrafter"/>
</dbReference>
<dbReference type="Proteomes" id="UP000778951">
    <property type="component" value="Unassembled WGS sequence"/>
</dbReference>
<dbReference type="CDD" id="cd18093">
    <property type="entry name" value="SpoU-like_TrmJ"/>
    <property type="match status" value="1"/>
</dbReference>
<keyword evidence="3" id="KW-0808">Transferase</keyword>
<keyword evidence="5" id="KW-0963">Cytoplasm</keyword>
<comment type="caution">
    <text evidence="8">The sequence shown here is derived from an EMBL/GenBank/DDBJ whole genome shotgun (WGS) entry which is preliminary data.</text>
</comment>
<dbReference type="InterPro" id="IPR001537">
    <property type="entry name" value="SpoU_MeTrfase"/>
</dbReference>
<dbReference type="Pfam" id="PF00588">
    <property type="entry name" value="SpoU_methylase"/>
    <property type="match status" value="1"/>
</dbReference>
<dbReference type="PANTHER" id="PTHR42786:SF2">
    <property type="entry name" value="TRNA (CYTIDINE_URIDINE-2'-O-)-METHYLTRANSFERASE TRMJ"/>
    <property type="match status" value="1"/>
</dbReference>
<dbReference type="RefSeq" id="WP_167695141.1">
    <property type="nucleotide sequence ID" value="NZ_CP118181.1"/>
</dbReference>
<dbReference type="GO" id="GO:0003723">
    <property type="term" value="F:RNA binding"/>
    <property type="evidence" value="ECO:0007669"/>
    <property type="project" value="InterPro"/>
</dbReference>
<evidence type="ECO:0000256" key="5">
    <source>
        <dbReference type="RuleBase" id="RU362024"/>
    </source>
</evidence>
<comment type="similarity">
    <text evidence="1">Belongs to the class IV-like SAM-binding methyltransferase superfamily. RNA methyltransferase TrmH family.</text>
</comment>
<evidence type="ECO:0000313" key="9">
    <source>
        <dbReference type="Proteomes" id="UP000778951"/>
    </source>
</evidence>
<evidence type="ECO:0000256" key="1">
    <source>
        <dbReference type="ARBA" id="ARBA00007228"/>
    </source>
</evidence>
<dbReference type="InterPro" id="IPR029028">
    <property type="entry name" value="Alpha/beta_knot_MTases"/>
</dbReference>
<comment type="catalytic activity">
    <reaction evidence="5">
        <text>uridine(32) in tRNA + S-adenosyl-L-methionine = 2'-O-methyluridine(32) in tRNA + S-adenosyl-L-homocysteine + H(+)</text>
        <dbReference type="Rhea" id="RHEA:42936"/>
        <dbReference type="Rhea" id="RHEA-COMP:10107"/>
        <dbReference type="Rhea" id="RHEA-COMP:10290"/>
        <dbReference type="ChEBI" id="CHEBI:15378"/>
        <dbReference type="ChEBI" id="CHEBI:57856"/>
        <dbReference type="ChEBI" id="CHEBI:59789"/>
        <dbReference type="ChEBI" id="CHEBI:65315"/>
        <dbReference type="ChEBI" id="CHEBI:74478"/>
        <dbReference type="EC" id="2.1.1.200"/>
    </reaction>
</comment>
<feature type="region of interest" description="Disordered" evidence="6">
    <location>
        <begin position="243"/>
        <end position="265"/>
    </location>
</feature>
<protein>
    <recommendedName>
        <fullName evidence="5">tRNA (cytidine/uridine-2'-O-)-methyltransferase TrmJ</fullName>
        <ecNumber evidence="5">2.1.1.200</ecNumber>
    </recommendedName>
    <alternativeName>
        <fullName evidence="5">tRNA (cytidine(32)/uridine(32)-2'-O)-methyltransferase</fullName>
    </alternativeName>
    <alternativeName>
        <fullName evidence="5">tRNA Cm32/Um32 methyltransferase</fullName>
    </alternativeName>
</protein>
<dbReference type="SUPFAM" id="SSF75217">
    <property type="entry name" value="alpha/beta knot"/>
    <property type="match status" value="1"/>
</dbReference>
<dbReference type="PANTHER" id="PTHR42786">
    <property type="entry name" value="TRNA/RRNA METHYLTRANSFERASE"/>
    <property type="match status" value="1"/>
</dbReference>
<reference evidence="8" key="1">
    <citation type="submission" date="2020-03" db="EMBL/GenBank/DDBJ databases">
        <title>Spirochaetal bacteria isolated from arthropods constitute a novel genus Entomospira genus novum within the order Spirochaetales.</title>
        <authorList>
            <person name="Grana-Miraglia L."/>
            <person name="Sikutova S."/>
            <person name="Fingerle V."/>
            <person name="Sing A."/>
            <person name="Castillo-Ramirez S."/>
            <person name="Margos G."/>
            <person name="Rudolf I."/>
        </authorList>
    </citation>
    <scope>NUCLEOTIDE SEQUENCE</scope>
    <source>
        <strain evidence="8">BR149</strain>
    </source>
</reference>
<evidence type="ECO:0000259" key="7">
    <source>
        <dbReference type="Pfam" id="PF00588"/>
    </source>
</evidence>
<dbReference type="AlphaFoldDB" id="A0A968KVF0"/>
<keyword evidence="2 5" id="KW-0489">Methyltransferase</keyword>
<keyword evidence="9" id="KW-1185">Reference proteome</keyword>
<feature type="compositionally biased region" description="Basic and acidic residues" evidence="6">
    <location>
        <begin position="244"/>
        <end position="265"/>
    </location>
</feature>
<keyword evidence="4 5" id="KW-0949">S-adenosyl-L-methionine</keyword>
<dbReference type="PIRSF" id="PIRSF004808">
    <property type="entry name" value="LasT"/>
    <property type="match status" value="1"/>
</dbReference>
<dbReference type="EMBL" id="JAATLM010000001">
    <property type="protein sequence ID" value="NIZ69038.1"/>
    <property type="molecule type" value="Genomic_DNA"/>
</dbReference>
<dbReference type="InterPro" id="IPR004384">
    <property type="entry name" value="RNA_MeTrfase_TrmJ/LasT"/>
</dbReference>
<dbReference type="EC" id="2.1.1.200" evidence="5"/>
<feature type="domain" description="tRNA/rRNA methyltransferase SpoU type" evidence="7">
    <location>
        <begin position="13"/>
        <end position="163"/>
    </location>
</feature>
<evidence type="ECO:0000256" key="4">
    <source>
        <dbReference type="ARBA" id="ARBA00022691"/>
    </source>
</evidence>
<dbReference type="InterPro" id="IPR029026">
    <property type="entry name" value="tRNA_m1G_MTases_N"/>
</dbReference>
<comment type="function">
    <text evidence="5">Catalyzes the formation of 2'O-methylated cytidine (Cm32) or 2'O-methylated uridine (Um32) at position 32 in tRNA.</text>
</comment>
<evidence type="ECO:0000256" key="6">
    <source>
        <dbReference type="SAM" id="MobiDB-lite"/>
    </source>
</evidence>
<comment type="subunit">
    <text evidence="5">Homodimer.</text>
</comment>
<evidence type="ECO:0000256" key="3">
    <source>
        <dbReference type="ARBA" id="ARBA00022679"/>
    </source>
</evidence>
<comment type="catalytic activity">
    <reaction evidence="5">
        <text>cytidine(32) in tRNA + S-adenosyl-L-methionine = 2'-O-methylcytidine(32) in tRNA + S-adenosyl-L-homocysteine + H(+)</text>
        <dbReference type="Rhea" id="RHEA:42932"/>
        <dbReference type="Rhea" id="RHEA-COMP:10288"/>
        <dbReference type="Rhea" id="RHEA-COMP:10289"/>
        <dbReference type="ChEBI" id="CHEBI:15378"/>
        <dbReference type="ChEBI" id="CHEBI:57856"/>
        <dbReference type="ChEBI" id="CHEBI:59789"/>
        <dbReference type="ChEBI" id="CHEBI:74495"/>
        <dbReference type="ChEBI" id="CHEBI:82748"/>
        <dbReference type="EC" id="2.1.1.200"/>
    </reaction>
</comment>
<dbReference type="NCBIfam" id="TIGR00050">
    <property type="entry name" value="rRNA_methyl_1"/>
    <property type="match status" value="1"/>
</dbReference>
<organism evidence="8 9">
    <name type="scientific">Entomospira culicis</name>
    <dbReference type="NCBI Taxonomy" id="2719989"/>
    <lineage>
        <taxon>Bacteria</taxon>
        <taxon>Pseudomonadati</taxon>
        <taxon>Spirochaetota</taxon>
        <taxon>Spirochaetia</taxon>
        <taxon>Spirochaetales</taxon>
        <taxon>Spirochaetaceae</taxon>
        <taxon>Entomospira</taxon>
    </lineage>
</organism>